<keyword evidence="3" id="KW-0862">Zinc</keyword>
<dbReference type="SMART" id="SM00692">
    <property type="entry name" value="DM3"/>
    <property type="match status" value="1"/>
</dbReference>
<evidence type="ECO:0000256" key="5">
    <source>
        <dbReference type="PROSITE-ProRule" id="PRU00309"/>
    </source>
</evidence>
<dbReference type="PANTHER" id="PTHR46600">
    <property type="entry name" value="THAP DOMAIN-CONTAINING"/>
    <property type="match status" value="1"/>
</dbReference>
<dbReference type="Proteomes" id="UP000078542">
    <property type="component" value="Unassembled WGS sequence"/>
</dbReference>
<dbReference type="PANTHER" id="PTHR46600:SF11">
    <property type="entry name" value="THAP DOMAIN-CONTAINING PROTEIN 10"/>
    <property type="match status" value="1"/>
</dbReference>
<keyword evidence="2 5" id="KW-0863">Zinc-finger</keyword>
<dbReference type="InterPro" id="IPR006612">
    <property type="entry name" value="THAP_Znf"/>
</dbReference>
<accession>A0A195CLT1</accession>
<dbReference type="SMART" id="SM00980">
    <property type="entry name" value="THAP"/>
    <property type="match status" value="1"/>
</dbReference>
<evidence type="ECO:0000256" key="1">
    <source>
        <dbReference type="ARBA" id="ARBA00022723"/>
    </source>
</evidence>
<keyword evidence="4 5" id="KW-0238">DNA-binding</keyword>
<reference evidence="7 8" key="1">
    <citation type="submission" date="2016-03" db="EMBL/GenBank/DDBJ databases">
        <title>Cyphomyrmex costatus WGS genome.</title>
        <authorList>
            <person name="Nygaard S."/>
            <person name="Hu H."/>
            <person name="Boomsma J."/>
            <person name="Zhang G."/>
        </authorList>
    </citation>
    <scope>NUCLEOTIDE SEQUENCE [LARGE SCALE GENOMIC DNA]</scope>
    <source>
        <strain evidence="7">MS0001</strain>
        <tissue evidence="7">Whole body</tissue>
    </source>
</reference>
<gene>
    <name evidence="7" type="ORF">ALC62_08255</name>
</gene>
<feature type="domain" description="THAP-type" evidence="6">
    <location>
        <begin position="1"/>
        <end position="88"/>
    </location>
</feature>
<dbReference type="PROSITE" id="PS50950">
    <property type="entry name" value="ZF_THAP"/>
    <property type="match status" value="1"/>
</dbReference>
<dbReference type="AlphaFoldDB" id="A0A195CLT1"/>
<evidence type="ECO:0000256" key="2">
    <source>
        <dbReference type="ARBA" id="ARBA00022771"/>
    </source>
</evidence>
<protein>
    <submittedName>
        <fullName evidence="7">52 kDa repressor of the inhibitor of the protein kinase</fullName>
    </submittedName>
</protein>
<keyword evidence="7" id="KW-0808">Transferase</keyword>
<keyword evidence="1" id="KW-0479">Metal-binding</keyword>
<organism evidence="7 8">
    <name type="scientific">Cyphomyrmex costatus</name>
    <dbReference type="NCBI Taxonomy" id="456900"/>
    <lineage>
        <taxon>Eukaryota</taxon>
        <taxon>Metazoa</taxon>
        <taxon>Ecdysozoa</taxon>
        <taxon>Arthropoda</taxon>
        <taxon>Hexapoda</taxon>
        <taxon>Insecta</taxon>
        <taxon>Pterygota</taxon>
        <taxon>Neoptera</taxon>
        <taxon>Endopterygota</taxon>
        <taxon>Hymenoptera</taxon>
        <taxon>Apocrita</taxon>
        <taxon>Aculeata</taxon>
        <taxon>Formicoidea</taxon>
        <taxon>Formicidae</taxon>
        <taxon>Myrmicinae</taxon>
        <taxon>Cyphomyrmex</taxon>
    </lineage>
</organism>
<evidence type="ECO:0000259" key="6">
    <source>
        <dbReference type="PROSITE" id="PS50950"/>
    </source>
</evidence>
<keyword evidence="7" id="KW-0418">Kinase</keyword>
<dbReference type="Pfam" id="PF05485">
    <property type="entry name" value="THAP"/>
    <property type="match status" value="1"/>
</dbReference>
<evidence type="ECO:0000313" key="8">
    <source>
        <dbReference type="Proteomes" id="UP000078542"/>
    </source>
</evidence>
<evidence type="ECO:0000313" key="7">
    <source>
        <dbReference type="EMBL" id="KYN01029.1"/>
    </source>
</evidence>
<evidence type="ECO:0000256" key="3">
    <source>
        <dbReference type="ARBA" id="ARBA00022833"/>
    </source>
</evidence>
<dbReference type="GO" id="GO:0043565">
    <property type="term" value="F:sequence-specific DNA binding"/>
    <property type="evidence" value="ECO:0007669"/>
    <property type="project" value="InterPro"/>
</dbReference>
<sequence>MSTRKSGVWCVVKTCNNITEKRHFFTFPKEYDRWLKWIYACGRVDLKVMGPEYAHRNYRLCHLHFEEKWYKISKSRACLHPDAVPTIFFERK</sequence>
<dbReference type="GO" id="GO:0016301">
    <property type="term" value="F:kinase activity"/>
    <property type="evidence" value="ECO:0007669"/>
    <property type="project" value="UniProtKB-KW"/>
</dbReference>
<dbReference type="GO" id="GO:0008270">
    <property type="term" value="F:zinc ion binding"/>
    <property type="evidence" value="ECO:0007669"/>
    <property type="project" value="UniProtKB-KW"/>
</dbReference>
<name>A0A195CLT1_9HYME</name>
<keyword evidence="8" id="KW-1185">Reference proteome</keyword>
<dbReference type="SUPFAM" id="SSF57716">
    <property type="entry name" value="Glucocorticoid receptor-like (DNA-binding domain)"/>
    <property type="match status" value="1"/>
</dbReference>
<proteinExistence type="predicted"/>
<dbReference type="EMBL" id="KQ977642">
    <property type="protein sequence ID" value="KYN01029.1"/>
    <property type="molecule type" value="Genomic_DNA"/>
</dbReference>
<evidence type="ECO:0000256" key="4">
    <source>
        <dbReference type="ARBA" id="ARBA00023125"/>
    </source>
</evidence>
<dbReference type="STRING" id="456900.A0A195CLT1"/>
<dbReference type="InterPro" id="IPR026516">
    <property type="entry name" value="THAP1/10"/>
</dbReference>